<dbReference type="PANTHER" id="PTHR42685">
    <property type="entry name" value="GERANYLGERANYL DIPHOSPHATE REDUCTASE"/>
    <property type="match status" value="1"/>
</dbReference>
<dbReference type="Proteomes" id="UP000295023">
    <property type="component" value="Unassembled WGS sequence"/>
</dbReference>
<dbReference type="Gene3D" id="3.50.50.60">
    <property type="entry name" value="FAD/NAD(P)-binding domain"/>
    <property type="match status" value="1"/>
</dbReference>
<reference evidence="12 13" key="1">
    <citation type="submission" date="2019-03" db="EMBL/GenBank/DDBJ databases">
        <title>Paracraurococcus aquatilis NE82 genome sequence.</title>
        <authorList>
            <person name="Zhao Y."/>
            <person name="Du Z."/>
        </authorList>
    </citation>
    <scope>NUCLEOTIDE SEQUENCE [LARGE SCALE GENOMIC DNA]</scope>
    <source>
        <strain evidence="12 13">NE82</strain>
    </source>
</reference>
<keyword evidence="13" id="KW-1185">Reference proteome</keyword>
<dbReference type="OrthoDB" id="417034at2"/>
<dbReference type="InterPro" id="IPR011777">
    <property type="entry name" value="Geranylgeranyl_Rdtase_fam"/>
</dbReference>
<comment type="caution">
    <text evidence="12">The sequence shown here is derived from an EMBL/GenBank/DDBJ whole genome shotgun (WGS) entry which is preliminary data.</text>
</comment>
<dbReference type="GO" id="GO:0015995">
    <property type="term" value="P:chlorophyll biosynthetic process"/>
    <property type="evidence" value="ECO:0007669"/>
    <property type="project" value="UniProtKB-KW"/>
</dbReference>
<comment type="catalytic activity">
    <reaction evidence="9">
        <text>phytyl diphosphate + 3 NADP(+) = geranylgeranyl diphosphate + 3 NADPH + 3 H(+)</text>
        <dbReference type="Rhea" id="RHEA:26229"/>
        <dbReference type="ChEBI" id="CHEBI:15378"/>
        <dbReference type="ChEBI" id="CHEBI:57533"/>
        <dbReference type="ChEBI" id="CHEBI:57783"/>
        <dbReference type="ChEBI" id="CHEBI:58349"/>
        <dbReference type="ChEBI" id="CHEBI:75434"/>
        <dbReference type="EC" id="1.3.1.83"/>
    </reaction>
</comment>
<sequence>MTTETLDAVVVGGGPAGATAAHELATSGRRVALLDRAGRIKPCGGAIPPRLIRDFAIPDHLIVARITAARMIAPSAREVDMPIEGSGYVGMVDREHFDEFLRVRAAEAGAERHTGSFERIERDADGTAIVVYATKAGDEVRLRARTVIGADGAKSRVAKQEVPVAAKVPCVFAYHEIVESPPDRTGRFDARRCDVFYQGRHSPDFYSWIFPHGPVTSIGTGSAHKGFSLRGSIAELRRTVGLDGQKLIRHEGAPIPMKPARRWDNGRDVVLAGDAAGVVAPASGEGLYYAMVGGQFAAKAVQACLATGDARALRLARKQFMRAHGRVFWILGIMQYFWYSSEKRREKFVSICQDKDVQRLTWESYMNKQLVRRDPWAHLRIFFKDLAHLFGLEQIAARLERPKA</sequence>
<evidence type="ECO:0000256" key="3">
    <source>
        <dbReference type="ARBA" id="ARBA00022531"/>
    </source>
</evidence>
<comment type="pathway">
    <text evidence="7">Porphyrin-containing compound metabolism.</text>
</comment>
<dbReference type="GO" id="GO:0015979">
    <property type="term" value="P:photosynthesis"/>
    <property type="evidence" value="ECO:0007669"/>
    <property type="project" value="UniProtKB-KW"/>
</dbReference>
<dbReference type="EC" id="1.3.1.83" evidence="2"/>
<dbReference type="AlphaFoldDB" id="A0A4R4DWV1"/>
<evidence type="ECO:0000256" key="6">
    <source>
        <dbReference type="ARBA" id="ARBA00023171"/>
    </source>
</evidence>
<dbReference type="Pfam" id="PF05834">
    <property type="entry name" value="Lycopene_cycl"/>
    <property type="match status" value="1"/>
</dbReference>
<dbReference type="InterPro" id="IPR010253">
    <property type="entry name" value="BchP_ChlP_pln/prok"/>
</dbReference>
<proteinExistence type="inferred from homology"/>
<keyword evidence="3" id="KW-0602">Photosynthesis</keyword>
<keyword evidence="4" id="KW-0521">NADP</keyword>
<evidence type="ECO:0000313" key="12">
    <source>
        <dbReference type="EMBL" id="TCZ66001.1"/>
    </source>
</evidence>
<keyword evidence="5" id="KW-0560">Oxidoreductase</keyword>
<dbReference type="GO" id="GO:0045550">
    <property type="term" value="F:geranylgeranyl reductase activity"/>
    <property type="evidence" value="ECO:0007669"/>
    <property type="project" value="InterPro"/>
</dbReference>
<organism evidence="12 13">
    <name type="scientific">Roseicella aquatilis</name>
    <dbReference type="NCBI Taxonomy" id="2527868"/>
    <lineage>
        <taxon>Bacteria</taxon>
        <taxon>Pseudomonadati</taxon>
        <taxon>Pseudomonadota</taxon>
        <taxon>Alphaproteobacteria</taxon>
        <taxon>Acetobacterales</taxon>
        <taxon>Roseomonadaceae</taxon>
        <taxon>Roseicella</taxon>
    </lineage>
</organism>
<dbReference type="GO" id="GO:0071949">
    <property type="term" value="F:FAD binding"/>
    <property type="evidence" value="ECO:0007669"/>
    <property type="project" value="InterPro"/>
</dbReference>
<dbReference type="RefSeq" id="WP_132284263.1">
    <property type="nucleotide sequence ID" value="NZ_SKBM01000002.1"/>
</dbReference>
<accession>A0A4R4DWV1</accession>
<dbReference type="FunFam" id="3.50.50.60:FF:000083">
    <property type="entry name" value="Geranylgeranyl diphosphate reductase"/>
    <property type="match status" value="1"/>
</dbReference>
<evidence type="ECO:0000313" key="13">
    <source>
        <dbReference type="Proteomes" id="UP000295023"/>
    </source>
</evidence>
<dbReference type="NCBIfam" id="TIGR02032">
    <property type="entry name" value="GG-red-SF"/>
    <property type="match status" value="1"/>
</dbReference>
<dbReference type="PRINTS" id="PR00420">
    <property type="entry name" value="RNGMNOXGNASE"/>
</dbReference>
<name>A0A4R4DWV1_9PROT</name>
<dbReference type="PANTHER" id="PTHR42685:SF4">
    <property type="entry name" value="GERANYLGERANYL DIPHOSPHATE REDUCTASE, CHLOROPLASTIC"/>
    <property type="match status" value="1"/>
</dbReference>
<evidence type="ECO:0000256" key="2">
    <source>
        <dbReference type="ARBA" id="ARBA00012380"/>
    </source>
</evidence>
<dbReference type="InterPro" id="IPR050407">
    <property type="entry name" value="Geranylgeranyl_reductase"/>
</dbReference>
<dbReference type="InterPro" id="IPR036188">
    <property type="entry name" value="FAD/NAD-bd_sf"/>
</dbReference>
<dbReference type="Pfam" id="PF01494">
    <property type="entry name" value="FAD_binding_3"/>
    <property type="match status" value="1"/>
</dbReference>
<dbReference type="SUPFAM" id="SSF51905">
    <property type="entry name" value="FAD/NAD(P)-binding domain"/>
    <property type="match status" value="1"/>
</dbReference>
<comment type="similarity">
    <text evidence="1">Belongs to the geranylgeranyl reductase family. ChlP subfamily.</text>
</comment>
<dbReference type="InterPro" id="IPR002938">
    <property type="entry name" value="FAD-bd"/>
</dbReference>
<evidence type="ECO:0000259" key="11">
    <source>
        <dbReference type="Pfam" id="PF01494"/>
    </source>
</evidence>
<evidence type="ECO:0000256" key="10">
    <source>
        <dbReference type="ARBA" id="ARBA00067637"/>
    </source>
</evidence>
<evidence type="ECO:0000256" key="4">
    <source>
        <dbReference type="ARBA" id="ARBA00022857"/>
    </source>
</evidence>
<keyword evidence="6" id="KW-0149">Chlorophyll biosynthesis</keyword>
<dbReference type="EMBL" id="SKBM01000002">
    <property type="protein sequence ID" value="TCZ66001.1"/>
    <property type="molecule type" value="Genomic_DNA"/>
</dbReference>
<evidence type="ECO:0000256" key="7">
    <source>
        <dbReference type="ARBA" id="ARBA00023444"/>
    </source>
</evidence>
<evidence type="ECO:0000256" key="9">
    <source>
        <dbReference type="ARBA" id="ARBA00047837"/>
    </source>
</evidence>
<dbReference type="NCBIfam" id="TIGR02023">
    <property type="entry name" value="BchP-ChlP"/>
    <property type="match status" value="1"/>
</dbReference>
<gene>
    <name evidence="12" type="ORF">EXY23_02655</name>
</gene>
<protein>
    <recommendedName>
        <fullName evidence="10">Geranylgeranyl diphosphate reductase</fullName>
        <ecNumber evidence="2">1.3.1.83</ecNumber>
    </recommendedName>
    <alternativeName>
        <fullName evidence="8">Geranylgeranyl reductase</fullName>
    </alternativeName>
</protein>
<feature type="domain" description="FAD-binding" evidence="11">
    <location>
        <begin position="7"/>
        <end position="160"/>
    </location>
</feature>
<evidence type="ECO:0000256" key="5">
    <source>
        <dbReference type="ARBA" id="ARBA00023002"/>
    </source>
</evidence>
<evidence type="ECO:0000256" key="1">
    <source>
        <dbReference type="ARBA" id="ARBA00006632"/>
    </source>
</evidence>
<evidence type="ECO:0000256" key="8">
    <source>
        <dbReference type="ARBA" id="ARBA00033069"/>
    </source>
</evidence>
<dbReference type="GO" id="GO:0102067">
    <property type="term" value="F:geranylgeranyl diphosphate reductase activity"/>
    <property type="evidence" value="ECO:0007669"/>
    <property type="project" value="UniProtKB-EC"/>
</dbReference>